<gene>
    <name evidence="1" type="ORF">PS691_02052</name>
</gene>
<evidence type="ECO:0000313" key="2">
    <source>
        <dbReference type="Proteomes" id="UP000337909"/>
    </source>
</evidence>
<dbReference type="InterPro" id="IPR022231">
    <property type="entry name" value="DUF3757"/>
</dbReference>
<reference evidence="1 2" key="1">
    <citation type="submission" date="2019-09" db="EMBL/GenBank/DDBJ databases">
        <authorList>
            <person name="Chandra G."/>
            <person name="Truman W A."/>
        </authorList>
    </citation>
    <scope>NUCLEOTIDE SEQUENCE [LARGE SCALE GENOMIC DNA]</scope>
    <source>
        <strain evidence="1">PS691</strain>
    </source>
</reference>
<evidence type="ECO:0008006" key="3">
    <source>
        <dbReference type="Google" id="ProtNLM"/>
    </source>
</evidence>
<proteinExistence type="predicted"/>
<dbReference type="Pfam" id="PF12582">
    <property type="entry name" value="DUF3757"/>
    <property type="match status" value="1"/>
</dbReference>
<dbReference type="EMBL" id="CABVHQ010000016">
    <property type="protein sequence ID" value="VVN93451.1"/>
    <property type="molecule type" value="Genomic_DNA"/>
</dbReference>
<accession>A0A5E7CD64</accession>
<dbReference type="AlphaFoldDB" id="A0A5E7CD64"/>
<evidence type="ECO:0000313" key="1">
    <source>
        <dbReference type="EMBL" id="VVN93451.1"/>
    </source>
</evidence>
<dbReference type="OrthoDB" id="6986515at2"/>
<dbReference type="Proteomes" id="UP000337909">
    <property type="component" value="Unassembled WGS sequence"/>
</dbReference>
<dbReference type="RefSeq" id="WP_150642070.1">
    <property type="nucleotide sequence ID" value="NZ_CABVHQ010000016.1"/>
</dbReference>
<organism evidence="1 2">
    <name type="scientific">Pseudomonas fluorescens</name>
    <dbReference type="NCBI Taxonomy" id="294"/>
    <lineage>
        <taxon>Bacteria</taxon>
        <taxon>Pseudomonadati</taxon>
        <taxon>Pseudomonadota</taxon>
        <taxon>Gammaproteobacteria</taxon>
        <taxon>Pseudomonadales</taxon>
        <taxon>Pseudomonadaceae</taxon>
        <taxon>Pseudomonas</taxon>
    </lineage>
</organism>
<protein>
    <recommendedName>
        <fullName evidence="3">DUF3757 domain-containing protein</fullName>
    </recommendedName>
</protein>
<name>A0A5E7CD64_PSEFL</name>
<sequence>MLRFVFYPLFFALPVSGWALDIDHCPTPERIKNKQGIYTAPTVSHQGQWIGALSSDAPAATTRFIRAVYFSNPTEGMERGILRRCMYRTASNEIVDLNFRANEDLQLSVRLLDRENWKKRKSPTGLHMYVCTSKEEGGCVFSVLE</sequence>